<proteinExistence type="predicted"/>
<keyword evidence="1" id="KW-0732">Signal</keyword>
<evidence type="ECO:0000313" key="2">
    <source>
        <dbReference type="EMBL" id="SME96530.1"/>
    </source>
</evidence>
<name>A0A1Y6BDW1_9BACT</name>
<dbReference type="Proteomes" id="UP000192907">
    <property type="component" value="Unassembled WGS sequence"/>
</dbReference>
<sequence>MRGLFLLISMFLSSHVLAFSSYDLMSVSHEEIDQYLIAGSDDTGTPRNLQGLWWMDGNPLADEVVSFSSARIEAIEEAGNVIGYKAYIPVYDEGIWSWHDSFSGRSLYRAVEKNQLVYQGIFNTDFSYGDVTPIIKPFGVFPEVEIPQSMLLNFSMSQVSDNEWSRDSVIFGQESSYRFRQIVDGEGNRLPAWDDYLISIEARDVGNALLPVCTRDNGPVLPTSCANF</sequence>
<protein>
    <submittedName>
        <fullName evidence="2">Uncharacterized protein</fullName>
    </submittedName>
</protein>
<feature type="chain" id="PRO_5013074166" evidence="1">
    <location>
        <begin position="19"/>
        <end position="228"/>
    </location>
</feature>
<dbReference type="AlphaFoldDB" id="A0A1Y6BDW1"/>
<organism evidence="2 3">
    <name type="scientific">Pseudobacteriovorax antillogorgiicola</name>
    <dbReference type="NCBI Taxonomy" id="1513793"/>
    <lineage>
        <taxon>Bacteria</taxon>
        <taxon>Pseudomonadati</taxon>
        <taxon>Bdellovibrionota</taxon>
        <taxon>Oligoflexia</taxon>
        <taxon>Oligoflexales</taxon>
        <taxon>Pseudobacteriovoracaceae</taxon>
        <taxon>Pseudobacteriovorax</taxon>
    </lineage>
</organism>
<gene>
    <name evidence="2" type="ORF">SAMN06296036_102290</name>
</gene>
<evidence type="ECO:0000313" key="3">
    <source>
        <dbReference type="Proteomes" id="UP000192907"/>
    </source>
</evidence>
<feature type="signal peptide" evidence="1">
    <location>
        <begin position="1"/>
        <end position="18"/>
    </location>
</feature>
<evidence type="ECO:0000256" key="1">
    <source>
        <dbReference type="SAM" id="SignalP"/>
    </source>
</evidence>
<keyword evidence="3" id="KW-1185">Reference proteome</keyword>
<reference evidence="3" key="1">
    <citation type="submission" date="2017-04" db="EMBL/GenBank/DDBJ databases">
        <authorList>
            <person name="Varghese N."/>
            <person name="Submissions S."/>
        </authorList>
    </citation>
    <scope>NUCLEOTIDE SEQUENCE [LARGE SCALE GENOMIC DNA]</scope>
    <source>
        <strain evidence="3">RKEM611</strain>
    </source>
</reference>
<dbReference type="OrthoDB" id="483767at2"/>
<dbReference type="RefSeq" id="WP_132315192.1">
    <property type="nucleotide sequence ID" value="NZ_FWZT01000002.1"/>
</dbReference>
<accession>A0A1Y6BDW1</accession>
<dbReference type="EMBL" id="FWZT01000002">
    <property type="protein sequence ID" value="SME96530.1"/>
    <property type="molecule type" value="Genomic_DNA"/>
</dbReference>